<keyword evidence="6" id="KW-0472">Membrane</keyword>
<dbReference type="SUPFAM" id="SSF158472">
    <property type="entry name" value="HAMP domain-like"/>
    <property type="match status" value="1"/>
</dbReference>
<dbReference type="Proteomes" id="UP000184292">
    <property type="component" value="Unassembled WGS sequence"/>
</dbReference>
<dbReference type="SMART" id="SM00304">
    <property type="entry name" value="HAMP"/>
    <property type="match status" value="2"/>
</dbReference>
<comment type="subcellular location">
    <subcellularLocation>
        <location evidence="1">Membrane</location>
    </subcellularLocation>
</comment>
<dbReference type="GO" id="GO:0016020">
    <property type="term" value="C:membrane"/>
    <property type="evidence" value="ECO:0007669"/>
    <property type="project" value="UniProtKB-SubCell"/>
</dbReference>
<accession>A0A1M6HRL4</accession>
<evidence type="ECO:0000256" key="1">
    <source>
        <dbReference type="ARBA" id="ARBA00004370"/>
    </source>
</evidence>
<sequence>MTASPRRPALSIFVQCLLLATGSLFAVAALLAWLNAQYARSLVVDGLTARALDLTHSVATKAGAALRFGRTEDIVGLLEEVEQTAPDFLASAILLDTTGEVVLEWGEPGGDLAAFGRGAALQAAQDRDTLRFAVPIPFGEDQETAGLLVTGWSSETYMADIARQNLVTYAICAAVAAVILVAFALAVRHMISRPLARLAGMVDRVAGGDMDTPIPGLGRGDEIGQIAGNLEAFRDRRRQTLALERSAQEAAEAQRSVVATLRGALEALSAGDVSRTIDRPFPGEYESLREAYNSTIGTLRDLLDEIGQSTRTIRERVSGMTASSDDLSRRTEGQAATLEEAAAALEEVTQSTRLSAESARDASGNVRTARDDTAEGLKVMDDAVAAMHQIEESSTQIARIINVIDDIAFQTNLLALNAGVEAARAGEAGRGFAVVASEVRALAQRSADAAKEIGGYIEQGSTHVGHGVGLVRTTGERLSQISAKVEALSDLVDSIATAATEQASGLQEINIGVGELDKATQQNAALVVESSDAARHLLQEADRLSDLVSRFSTDRIRAAA</sequence>
<protein>
    <submittedName>
        <fullName evidence="9">Methyl-accepting chemotaxis protein</fullName>
    </submittedName>
</protein>
<dbReference type="Pfam" id="PF00672">
    <property type="entry name" value="HAMP"/>
    <property type="match status" value="1"/>
</dbReference>
<dbReference type="OrthoDB" id="9765776at2"/>
<dbReference type="InterPro" id="IPR051310">
    <property type="entry name" value="MCP_chemotaxis"/>
</dbReference>
<evidence type="ECO:0000313" key="10">
    <source>
        <dbReference type="Proteomes" id="UP000184292"/>
    </source>
</evidence>
<evidence type="ECO:0000256" key="6">
    <source>
        <dbReference type="SAM" id="Phobius"/>
    </source>
</evidence>
<dbReference type="GO" id="GO:0007165">
    <property type="term" value="P:signal transduction"/>
    <property type="evidence" value="ECO:0007669"/>
    <property type="project" value="UniProtKB-KW"/>
</dbReference>
<name>A0A1M6HRL4_9RHOB</name>
<feature type="transmembrane region" description="Helical" evidence="6">
    <location>
        <begin position="12"/>
        <end position="34"/>
    </location>
</feature>
<comment type="similarity">
    <text evidence="3">Belongs to the methyl-accepting chemotaxis (MCP) protein family.</text>
</comment>
<feature type="transmembrane region" description="Helical" evidence="6">
    <location>
        <begin position="166"/>
        <end position="187"/>
    </location>
</feature>
<evidence type="ECO:0000313" key="9">
    <source>
        <dbReference type="EMBL" id="SHJ24852.1"/>
    </source>
</evidence>
<keyword evidence="10" id="KW-1185">Reference proteome</keyword>
<dbReference type="InterPro" id="IPR003660">
    <property type="entry name" value="HAMP_dom"/>
</dbReference>
<evidence type="ECO:0000256" key="5">
    <source>
        <dbReference type="SAM" id="MobiDB-lite"/>
    </source>
</evidence>
<keyword evidence="6" id="KW-0812">Transmembrane</keyword>
<dbReference type="CDD" id="cd06225">
    <property type="entry name" value="HAMP"/>
    <property type="match status" value="1"/>
</dbReference>
<keyword evidence="2" id="KW-0145">Chemotaxis</keyword>
<reference evidence="9 10" key="1">
    <citation type="submission" date="2016-11" db="EMBL/GenBank/DDBJ databases">
        <authorList>
            <person name="Jaros S."/>
            <person name="Januszkiewicz K."/>
            <person name="Wedrychowicz H."/>
        </authorList>
    </citation>
    <scope>NUCLEOTIDE SEQUENCE [LARGE SCALE GENOMIC DNA]</scope>
    <source>
        <strain evidence="9 10">DSM 100565</strain>
    </source>
</reference>
<dbReference type="PANTHER" id="PTHR43531:SF11">
    <property type="entry name" value="METHYL-ACCEPTING CHEMOTAXIS PROTEIN 3"/>
    <property type="match status" value="1"/>
</dbReference>
<gene>
    <name evidence="9" type="ORF">SAMN05444417_3317</name>
</gene>
<evidence type="ECO:0000256" key="3">
    <source>
        <dbReference type="ARBA" id="ARBA00029447"/>
    </source>
</evidence>
<dbReference type="GO" id="GO:0006935">
    <property type="term" value="P:chemotaxis"/>
    <property type="evidence" value="ECO:0007669"/>
    <property type="project" value="UniProtKB-KW"/>
</dbReference>
<feature type="domain" description="Methyl-accepting transducer" evidence="7">
    <location>
        <begin position="309"/>
        <end position="538"/>
    </location>
</feature>
<dbReference type="RefSeq" id="WP_073333941.1">
    <property type="nucleotide sequence ID" value="NZ_FQYO01000007.1"/>
</dbReference>
<organism evidence="9 10">
    <name type="scientific">Wenxinia saemankumensis</name>
    <dbReference type="NCBI Taxonomy" id="1447782"/>
    <lineage>
        <taxon>Bacteria</taxon>
        <taxon>Pseudomonadati</taxon>
        <taxon>Pseudomonadota</taxon>
        <taxon>Alphaproteobacteria</taxon>
        <taxon>Rhodobacterales</taxon>
        <taxon>Roseobacteraceae</taxon>
        <taxon>Wenxinia</taxon>
    </lineage>
</organism>
<evidence type="ECO:0000256" key="2">
    <source>
        <dbReference type="ARBA" id="ARBA00022500"/>
    </source>
</evidence>
<feature type="domain" description="HAMP" evidence="8">
    <location>
        <begin position="189"/>
        <end position="242"/>
    </location>
</feature>
<dbReference type="CDD" id="cd11386">
    <property type="entry name" value="MCP_signal"/>
    <property type="match status" value="1"/>
</dbReference>
<dbReference type="AlphaFoldDB" id="A0A1M6HRL4"/>
<dbReference type="FunFam" id="1.10.287.950:FF:000001">
    <property type="entry name" value="Methyl-accepting chemotaxis sensory transducer"/>
    <property type="match status" value="1"/>
</dbReference>
<evidence type="ECO:0000259" key="7">
    <source>
        <dbReference type="PROSITE" id="PS50111"/>
    </source>
</evidence>
<dbReference type="SMART" id="SM00283">
    <property type="entry name" value="MA"/>
    <property type="match status" value="1"/>
</dbReference>
<proteinExistence type="inferred from homology"/>
<keyword evidence="4" id="KW-0807">Transducer</keyword>
<dbReference type="Gene3D" id="6.10.340.10">
    <property type="match status" value="1"/>
</dbReference>
<feature type="domain" description="HAMP" evidence="8">
    <location>
        <begin position="252"/>
        <end position="304"/>
    </location>
</feature>
<dbReference type="PROSITE" id="PS50885">
    <property type="entry name" value="HAMP"/>
    <property type="match status" value="2"/>
</dbReference>
<dbReference type="InterPro" id="IPR004089">
    <property type="entry name" value="MCPsignal_dom"/>
</dbReference>
<dbReference type="PROSITE" id="PS50111">
    <property type="entry name" value="CHEMOTAXIS_TRANSDUC_2"/>
    <property type="match status" value="1"/>
</dbReference>
<evidence type="ECO:0000256" key="4">
    <source>
        <dbReference type="PROSITE-ProRule" id="PRU00284"/>
    </source>
</evidence>
<dbReference type="EMBL" id="FQYO01000007">
    <property type="protein sequence ID" value="SHJ24852.1"/>
    <property type="molecule type" value="Genomic_DNA"/>
</dbReference>
<dbReference type="PANTHER" id="PTHR43531">
    <property type="entry name" value="PROTEIN ICFG"/>
    <property type="match status" value="1"/>
</dbReference>
<feature type="region of interest" description="Disordered" evidence="5">
    <location>
        <begin position="349"/>
        <end position="369"/>
    </location>
</feature>
<dbReference type="SUPFAM" id="SSF58104">
    <property type="entry name" value="Methyl-accepting chemotaxis protein (MCP) signaling domain"/>
    <property type="match status" value="1"/>
</dbReference>
<dbReference type="Pfam" id="PF00015">
    <property type="entry name" value="MCPsignal"/>
    <property type="match status" value="1"/>
</dbReference>
<dbReference type="STRING" id="1447782.SAMN05444417_3317"/>
<keyword evidence="6" id="KW-1133">Transmembrane helix</keyword>
<dbReference type="Gene3D" id="1.10.287.950">
    <property type="entry name" value="Methyl-accepting chemotaxis protein"/>
    <property type="match status" value="1"/>
</dbReference>
<evidence type="ECO:0000259" key="8">
    <source>
        <dbReference type="PROSITE" id="PS50885"/>
    </source>
</evidence>